<feature type="transmembrane region" description="Helical" evidence="5">
    <location>
        <begin position="262"/>
        <end position="284"/>
    </location>
</feature>
<dbReference type="Pfam" id="PF13520">
    <property type="entry name" value="AA_permease_2"/>
    <property type="match status" value="1"/>
</dbReference>
<accession>A0AAE3TBT2</accession>
<evidence type="ECO:0000256" key="4">
    <source>
        <dbReference type="ARBA" id="ARBA00023136"/>
    </source>
</evidence>
<dbReference type="InterPro" id="IPR050598">
    <property type="entry name" value="AminoAcid_Transporter"/>
</dbReference>
<dbReference type="RefSeq" id="WP_321535420.1">
    <property type="nucleotide sequence ID" value="NZ_JARGDL010000005.1"/>
</dbReference>
<evidence type="ECO:0000256" key="5">
    <source>
        <dbReference type="SAM" id="Phobius"/>
    </source>
</evidence>
<keyword evidence="2 5" id="KW-0812">Transmembrane</keyword>
<feature type="transmembrane region" description="Helical" evidence="5">
    <location>
        <begin position="48"/>
        <end position="72"/>
    </location>
</feature>
<feature type="transmembrane region" description="Helical" evidence="5">
    <location>
        <begin position="182"/>
        <end position="201"/>
    </location>
</feature>
<dbReference type="InterPro" id="IPR002293">
    <property type="entry name" value="AA/rel_permease1"/>
</dbReference>
<evidence type="ECO:0000256" key="2">
    <source>
        <dbReference type="ARBA" id="ARBA00022692"/>
    </source>
</evidence>
<feature type="transmembrane region" description="Helical" evidence="5">
    <location>
        <begin position="221"/>
        <end position="241"/>
    </location>
</feature>
<evidence type="ECO:0000313" key="6">
    <source>
        <dbReference type="EMBL" id="MDF1611653.1"/>
    </source>
</evidence>
<feature type="transmembrane region" description="Helical" evidence="5">
    <location>
        <begin position="311"/>
        <end position="334"/>
    </location>
</feature>
<dbReference type="Gene3D" id="1.20.1740.10">
    <property type="entry name" value="Amino acid/polyamine transporter I"/>
    <property type="match status" value="1"/>
</dbReference>
<dbReference type="PANTHER" id="PTHR11785">
    <property type="entry name" value="AMINO ACID TRANSPORTER"/>
    <property type="match status" value="1"/>
</dbReference>
<feature type="transmembrane region" description="Helical" evidence="5">
    <location>
        <begin position="93"/>
        <end position="117"/>
    </location>
</feature>
<keyword evidence="4 5" id="KW-0472">Membrane</keyword>
<feature type="transmembrane region" description="Helical" evidence="5">
    <location>
        <begin position="384"/>
        <end position="404"/>
    </location>
</feature>
<protein>
    <submittedName>
        <fullName evidence="6">Amino acid permease</fullName>
    </submittedName>
</protein>
<feature type="transmembrane region" description="Helical" evidence="5">
    <location>
        <begin position="157"/>
        <end position="175"/>
    </location>
</feature>
<feature type="transmembrane region" description="Helical" evidence="5">
    <location>
        <begin position="416"/>
        <end position="439"/>
    </location>
</feature>
<gene>
    <name evidence="6" type="ORF">P0M35_05800</name>
</gene>
<evidence type="ECO:0000256" key="3">
    <source>
        <dbReference type="ARBA" id="ARBA00022989"/>
    </source>
</evidence>
<feature type="transmembrane region" description="Helical" evidence="5">
    <location>
        <begin position="355"/>
        <end position="378"/>
    </location>
</feature>
<feature type="transmembrane region" description="Helical" evidence="5">
    <location>
        <begin position="445"/>
        <end position="462"/>
    </location>
</feature>
<dbReference type="Proteomes" id="UP001221302">
    <property type="component" value="Unassembled WGS sequence"/>
</dbReference>
<keyword evidence="3 5" id="KW-1133">Transmembrane helix</keyword>
<comment type="caution">
    <text evidence="6">The sequence shown here is derived from an EMBL/GenBank/DDBJ whole genome shotgun (WGS) entry which is preliminary data.</text>
</comment>
<name>A0AAE3TBT2_9BACT</name>
<proteinExistence type="predicted"/>
<sequence length="471" mass="51876">MEQKEKKTELVRGLSLTAAMMIVAGSMIGSGIFRKPATMADQLGSPELLIFVWIAAGLITLIAVLVNAEIAGMIDATGGQYIYFRKMYGEFTAYIYGWSILSVIQTGSQAAIAYAFAEYLGYFIKYPEIPKSLQEISFFVPLVGNIHPFVDLGTKTIAISVIFFLTIVNYIGVVFGGSVQTIVTFIKIISILLITFLLLVLGNGSINNIYTGFKFHPESTAGLISVLGLAFAGAFWAYDAWNNITFVSGEVKNPNRNVPLALFYGTLIVIGVYVLINIAFLYVLPIDEMAKSPLVAATAAEKIFGNYGASLISIAVIISTFGALNGSILATARVPFAMSRAKLFFKSLGKVHPKFGTPHISLLVQGFWSCVLVLSGSFDTITDYVIFASWLFYMLGAFGVFVLRKKMPDHPRPYKVWGYPFTPLIFVVFAFLFLVNSIISDTQNAMMGLILVLSGVPFYLFWKYFDRKNRD</sequence>
<dbReference type="GO" id="GO:0015179">
    <property type="term" value="F:L-amino acid transmembrane transporter activity"/>
    <property type="evidence" value="ECO:0007669"/>
    <property type="project" value="TreeGrafter"/>
</dbReference>
<comment type="subcellular location">
    <subcellularLocation>
        <location evidence="1">Membrane</location>
        <topology evidence="1">Multi-pass membrane protein</topology>
    </subcellularLocation>
</comment>
<feature type="transmembrane region" description="Helical" evidence="5">
    <location>
        <begin position="12"/>
        <end position="33"/>
    </location>
</feature>
<evidence type="ECO:0000256" key="1">
    <source>
        <dbReference type="ARBA" id="ARBA00004141"/>
    </source>
</evidence>
<organism evidence="6 7">
    <name type="scientific">Stygiobacter electus</name>
    <dbReference type="NCBI Taxonomy" id="3032292"/>
    <lineage>
        <taxon>Bacteria</taxon>
        <taxon>Pseudomonadati</taxon>
        <taxon>Ignavibacteriota</taxon>
        <taxon>Ignavibacteria</taxon>
        <taxon>Ignavibacteriales</taxon>
        <taxon>Melioribacteraceae</taxon>
        <taxon>Stygiobacter</taxon>
    </lineage>
</organism>
<dbReference type="PIRSF" id="PIRSF006060">
    <property type="entry name" value="AA_transporter"/>
    <property type="match status" value="1"/>
</dbReference>
<reference evidence="6" key="1">
    <citation type="submission" date="2023-03" db="EMBL/GenBank/DDBJ databases">
        <title>Stygiobacter electus gen. nov., sp. nov., facultatively anaerobic thermotolerant bacterium of the class Ignavibacteria from a well of Yessentuki mineral water deposit.</title>
        <authorList>
            <person name="Podosokorskaya O.A."/>
            <person name="Elcheninov A.G."/>
            <person name="Petrova N.F."/>
            <person name="Zavarzina D.G."/>
            <person name="Kublanov I.V."/>
            <person name="Merkel A.Y."/>
        </authorList>
    </citation>
    <scope>NUCLEOTIDE SEQUENCE</scope>
    <source>
        <strain evidence="6">09-Me</strain>
    </source>
</reference>
<dbReference type="EMBL" id="JARGDL010000005">
    <property type="protein sequence ID" value="MDF1611653.1"/>
    <property type="molecule type" value="Genomic_DNA"/>
</dbReference>
<dbReference type="PANTHER" id="PTHR11785:SF512">
    <property type="entry name" value="SOBREMESA, ISOFORM B"/>
    <property type="match status" value="1"/>
</dbReference>
<dbReference type="GO" id="GO:0016020">
    <property type="term" value="C:membrane"/>
    <property type="evidence" value="ECO:0007669"/>
    <property type="project" value="UniProtKB-SubCell"/>
</dbReference>
<evidence type="ECO:0000313" key="7">
    <source>
        <dbReference type="Proteomes" id="UP001221302"/>
    </source>
</evidence>
<keyword evidence="7" id="KW-1185">Reference proteome</keyword>
<dbReference type="AlphaFoldDB" id="A0AAE3TBT2"/>